<dbReference type="CDD" id="cd00130">
    <property type="entry name" value="PAS"/>
    <property type="match status" value="1"/>
</dbReference>
<dbReference type="InterPro" id="IPR000160">
    <property type="entry name" value="GGDEF_dom"/>
</dbReference>
<dbReference type="EMBL" id="BMEV01000007">
    <property type="protein sequence ID" value="GGH70646.1"/>
    <property type="molecule type" value="Genomic_DNA"/>
</dbReference>
<evidence type="ECO:0000313" key="5">
    <source>
        <dbReference type="Proteomes" id="UP000602050"/>
    </source>
</evidence>
<dbReference type="PANTHER" id="PTHR44757:SF2">
    <property type="entry name" value="BIOFILM ARCHITECTURE MAINTENANCE PROTEIN MBAA"/>
    <property type="match status" value="1"/>
</dbReference>
<keyword evidence="5" id="KW-1185">Reference proteome</keyword>
<evidence type="ECO:0008006" key="6">
    <source>
        <dbReference type="Google" id="ProtNLM"/>
    </source>
</evidence>
<dbReference type="CDD" id="cd01949">
    <property type="entry name" value="GGDEF"/>
    <property type="match status" value="1"/>
</dbReference>
<sequence length="977" mass="113479">MLWRKVGNSFSKNINRNNDLVTDLCSLAKLHPDTVLIFDDSGKIVSENKKGYRAAFGFNPKHLSDFQDNVPEQTYRSMETGLEQALNGQANKLSVSFTNNTDKPHYFHVTFLPIQFDKGPAEGVFCIFENITERVELEKALHLKKKHLNNAQQVAKIASWEYLPDKDEFLFSDQIYPLLGIGKKDIQNLHDFDHFIHHDDLRKVKQFFEVLGNNKSSLSTEFRFFHGKTKKLHYLKMVAEPILLDDKVHKWIGVVKDCTERKELEQKLNSTMEYFRYMFNHLDASIWLMEYPSGKMKFVSKGTEDILQIPVNQLIDRPIQWESFLHPDDAANYSARMKLAEGGQSQHIETRIIAGDGTTKWIYKQVIPWFDENSNLTYLFGMMLDITERVKIREELDFRTTHDAVTGLPNQIQLQQSLEAHCRDGKTLALLYLHIDRLQIVHDALGYDIANKLLKELASWLKTMTPANGSLFYVDNHHLVFLLGNIQHKEDIFAFAKNVLDNTRLPFHIEGYEINVTTSIGISFFPENGDKPNILLEKARHALNRAKKLGKNNYQIFSDSIDISSYKQLALENDMRKALEQNQFELYYQPQVNMEGRIHSAEALVRWNHPDWGTVSPGEFIPLAEENHLIHDLTSWVIEEVCSQLKKWKTMEKPVKPIAINVSPLCLMRNGFIEKIKQILADYEISAHLIQLEITENTLLKDNEKIQSNLKMLKQLGLAIAIDDFGTGYSSLKYIHDFQVDILKLDKLFLKELAHDNEKDKAIVSSVIHLAKGLNIKIIAEGVERYEQYQFLKQKDCDLIQGFLFSKPVPLETWEEMMETGYLKPKKKMYMPRRKERRKFYRLEFPHSIKGEMTIVEVNNQKVNVGSTPILIQNLSLGGIKILSYLNLPVHSHFKYRFSFTLMGETFQIEGTLIWKEEVKRDAYYYGAAFRLQQQEEDRLAPLINQASTFLKMNQLLPQTDFIFENDYVYLQRLLSS</sequence>
<dbReference type="InterPro" id="IPR029787">
    <property type="entry name" value="Nucleotide_cyclase"/>
</dbReference>
<protein>
    <recommendedName>
        <fullName evidence="6">EAL domain-containing protein</fullName>
    </recommendedName>
</protein>
<reference evidence="4" key="1">
    <citation type="journal article" date="2014" name="Int. J. Syst. Evol. Microbiol.">
        <title>Complete genome sequence of Corynebacterium casei LMG S-19264T (=DSM 44701T), isolated from a smear-ripened cheese.</title>
        <authorList>
            <consortium name="US DOE Joint Genome Institute (JGI-PGF)"/>
            <person name="Walter F."/>
            <person name="Albersmeier A."/>
            <person name="Kalinowski J."/>
            <person name="Ruckert C."/>
        </authorList>
    </citation>
    <scope>NUCLEOTIDE SEQUENCE</scope>
    <source>
        <strain evidence="4">CGMCC 1.12360</strain>
    </source>
</reference>
<dbReference type="InterPro" id="IPR000014">
    <property type="entry name" value="PAS"/>
</dbReference>
<dbReference type="InterPro" id="IPR052155">
    <property type="entry name" value="Biofilm_reg_signaling"/>
</dbReference>
<feature type="domain" description="PAC" evidence="1">
    <location>
        <begin position="218"/>
        <end position="270"/>
    </location>
</feature>
<feature type="domain" description="EAL" evidence="2">
    <location>
        <begin position="568"/>
        <end position="822"/>
    </location>
</feature>
<gene>
    <name evidence="4" type="ORF">GCM10010978_05800</name>
</gene>
<dbReference type="CDD" id="cd01948">
    <property type="entry name" value="EAL"/>
    <property type="match status" value="1"/>
</dbReference>
<feature type="domain" description="GGDEF" evidence="3">
    <location>
        <begin position="426"/>
        <end position="559"/>
    </location>
</feature>
<dbReference type="AlphaFoldDB" id="A0A8J3EIH0"/>
<evidence type="ECO:0000259" key="3">
    <source>
        <dbReference type="PROSITE" id="PS50887"/>
    </source>
</evidence>
<evidence type="ECO:0000313" key="4">
    <source>
        <dbReference type="EMBL" id="GGH70646.1"/>
    </source>
</evidence>
<proteinExistence type="predicted"/>
<dbReference type="InterPro" id="IPR001633">
    <property type="entry name" value="EAL_dom"/>
</dbReference>
<dbReference type="FunFam" id="3.20.20.450:FF:000001">
    <property type="entry name" value="Cyclic di-GMP phosphodiesterase yahA"/>
    <property type="match status" value="1"/>
</dbReference>
<name>A0A8J3EIH0_9BACI</name>
<dbReference type="Gene3D" id="3.30.70.270">
    <property type="match status" value="1"/>
</dbReference>
<dbReference type="InterPro" id="IPR001610">
    <property type="entry name" value="PAC"/>
</dbReference>
<dbReference type="InterPro" id="IPR009875">
    <property type="entry name" value="PilZ_domain"/>
</dbReference>
<accession>A0A8J3EIH0</accession>
<dbReference type="Pfam" id="PF08447">
    <property type="entry name" value="PAS_3"/>
    <property type="match status" value="2"/>
</dbReference>
<dbReference type="Gene3D" id="2.40.10.220">
    <property type="entry name" value="predicted glycosyltransferase like domains"/>
    <property type="match status" value="1"/>
</dbReference>
<evidence type="ECO:0000259" key="1">
    <source>
        <dbReference type="PROSITE" id="PS50113"/>
    </source>
</evidence>
<dbReference type="Pfam" id="PF07238">
    <property type="entry name" value="PilZ"/>
    <property type="match status" value="1"/>
</dbReference>
<dbReference type="SMART" id="SM00086">
    <property type="entry name" value="PAC"/>
    <property type="match status" value="3"/>
</dbReference>
<dbReference type="SMART" id="SM00052">
    <property type="entry name" value="EAL"/>
    <property type="match status" value="1"/>
</dbReference>
<dbReference type="Proteomes" id="UP000602050">
    <property type="component" value="Unassembled WGS sequence"/>
</dbReference>
<dbReference type="RefSeq" id="WP_188390879.1">
    <property type="nucleotide sequence ID" value="NZ_BMEV01000007.1"/>
</dbReference>
<dbReference type="SUPFAM" id="SSF55073">
    <property type="entry name" value="Nucleotide cyclase"/>
    <property type="match status" value="1"/>
</dbReference>
<dbReference type="Pfam" id="PF00563">
    <property type="entry name" value="EAL"/>
    <property type="match status" value="1"/>
</dbReference>
<evidence type="ECO:0000259" key="2">
    <source>
        <dbReference type="PROSITE" id="PS50883"/>
    </source>
</evidence>
<dbReference type="PROSITE" id="PS50883">
    <property type="entry name" value="EAL"/>
    <property type="match status" value="1"/>
</dbReference>
<dbReference type="InterPro" id="IPR013656">
    <property type="entry name" value="PAS_4"/>
</dbReference>
<dbReference type="InterPro" id="IPR035919">
    <property type="entry name" value="EAL_sf"/>
</dbReference>
<dbReference type="SUPFAM" id="SSF141868">
    <property type="entry name" value="EAL domain-like"/>
    <property type="match status" value="1"/>
</dbReference>
<dbReference type="Gene3D" id="3.30.450.20">
    <property type="entry name" value="PAS domain"/>
    <property type="match status" value="3"/>
</dbReference>
<dbReference type="Pfam" id="PF00990">
    <property type="entry name" value="GGDEF"/>
    <property type="match status" value="1"/>
</dbReference>
<dbReference type="InterPro" id="IPR043128">
    <property type="entry name" value="Rev_trsase/Diguanyl_cyclase"/>
</dbReference>
<dbReference type="InterPro" id="IPR035965">
    <property type="entry name" value="PAS-like_dom_sf"/>
</dbReference>
<dbReference type="InterPro" id="IPR013655">
    <property type="entry name" value="PAS_fold_3"/>
</dbReference>
<reference evidence="4" key="2">
    <citation type="submission" date="2020-09" db="EMBL/GenBank/DDBJ databases">
        <authorList>
            <person name="Sun Q."/>
            <person name="Zhou Y."/>
        </authorList>
    </citation>
    <scope>NUCLEOTIDE SEQUENCE</scope>
    <source>
        <strain evidence="4">CGMCC 1.12360</strain>
    </source>
</reference>
<feature type="domain" description="PAC" evidence="1">
    <location>
        <begin position="346"/>
        <end position="398"/>
    </location>
</feature>
<dbReference type="PANTHER" id="PTHR44757">
    <property type="entry name" value="DIGUANYLATE CYCLASE DGCP"/>
    <property type="match status" value="1"/>
</dbReference>
<organism evidence="4 5">
    <name type="scientific">Compostibacillus humi</name>
    <dbReference type="NCBI Taxonomy" id="1245525"/>
    <lineage>
        <taxon>Bacteria</taxon>
        <taxon>Bacillati</taxon>
        <taxon>Bacillota</taxon>
        <taxon>Bacilli</taxon>
        <taxon>Bacillales</taxon>
        <taxon>Bacillaceae</taxon>
        <taxon>Compostibacillus</taxon>
    </lineage>
</organism>
<dbReference type="GO" id="GO:0035438">
    <property type="term" value="F:cyclic-di-GMP binding"/>
    <property type="evidence" value="ECO:0007669"/>
    <property type="project" value="InterPro"/>
</dbReference>
<dbReference type="NCBIfam" id="TIGR00229">
    <property type="entry name" value="sensory_box"/>
    <property type="match status" value="1"/>
</dbReference>
<dbReference type="SMART" id="SM00267">
    <property type="entry name" value="GGDEF"/>
    <property type="match status" value="1"/>
</dbReference>
<dbReference type="Pfam" id="PF08448">
    <property type="entry name" value="PAS_4"/>
    <property type="match status" value="1"/>
</dbReference>
<comment type="caution">
    <text evidence="4">The sequence shown here is derived from an EMBL/GenBank/DDBJ whole genome shotgun (WGS) entry which is preliminary data.</text>
</comment>
<dbReference type="SMART" id="SM00091">
    <property type="entry name" value="PAS"/>
    <property type="match status" value="2"/>
</dbReference>
<dbReference type="PROSITE" id="PS50887">
    <property type="entry name" value="GGDEF"/>
    <property type="match status" value="1"/>
</dbReference>
<dbReference type="Gene3D" id="3.20.20.450">
    <property type="entry name" value="EAL domain"/>
    <property type="match status" value="1"/>
</dbReference>
<dbReference type="SUPFAM" id="SSF55785">
    <property type="entry name" value="PYP-like sensor domain (PAS domain)"/>
    <property type="match status" value="3"/>
</dbReference>
<dbReference type="NCBIfam" id="TIGR00254">
    <property type="entry name" value="GGDEF"/>
    <property type="match status" value="1"/>
</dbReference>
<dbReference type="InterPro" id="IPR000700">
    <property type="entry name" value="PAS-assoc_C"/>
</dbReference>
<dbReference type="PROSITE" id="PS50113">
    <property type="entry name" value="PAC"/>
    <property type="match status" value="2"/>
</dbReference>